<evidence type="ECO:0000256" key="7">
    <source>
        <dbReference type="ARBA" id="ARBA00023163"/>
    </source>
</evidence>
<feature type="compositionally biased region" description="Polar residues" evidence="10">
    <location>
        <begin position="17"/>
        <end position="26"/>
    </location>
</feature>
<protein>
    <recommendedName>
        <fullName evidence="11">C2H2-type domain-containing protein</fullName>
    </recommendedName>
</protein>
<keyword evidence="3" id="KW-0677">Repeat</keyword>
<feature type="compositionally biased region" description="Polar residues" evidence="10">
    <location>
        <begin position="152"/>
        <end position="179"/>
    </location>
</feature>
<evidence type="ECO:0000256" key="10">
    <source>
        <dbReference type="SAM" id="MobiDB-lite"/>
    </source>
</evidence>
<dbReference type="PROSITE" id="PS50157">
    <property type="entry name" value="ZINC_FINGER_C2H2_2"/>
    <property type="match status" value="2"/>
</dbReference>
<keyword evidence="4 9" id="KW-0863">Zinc-finger</keyword>
<dbReference type="FunFam" id="3.30.160.60:FF:000125">
    <property type="entry name" value="Putative zinc finger protein 143"/>
    <property type="match status" value="1"/>
</dbReference>
<dbReference type="InParanoid" id="A0A1Y1ZCB4"/>
<accession>A0A1Y1ZCB4</accession>
<comment type="caution">
    <text evidence="12">The sequence shown here is derived from an EMBL/GenBank/DDBJ whole genome shotgun (WGS) entry which is preliminary data.</text>
</comment>
<proteinExistence type="predicted"/>
<evidence type="ECO:0000256" key="9">
    <source>
        <dbReference type="PROSITE-ProRule" id="PRU00042"/>
    </source>
</evidence>
<evidence type="ECO:0000256" key="8">
    <source>
        <dbReference type="ARBA" id="ARBA00023242"/>
    </source>
</evidence>
<comment type="subcellular location">
    <subcellularLocation>
        <location evidence="1">Nucleus</location>
    </subcellularLocation>
</comment>
<dbReference type="OrthoDB" id="10018191at2759"/>
<dbReference type="Pfam" id="PF00096">
    <property type="entry name" value="zf-C2H2"/>
    <property type="match status" value="2"/>
</dbReference>
<evidence type="ECO:0000256" key="4">
    <source>
        <dbReference type="ARBA" id="ARBA00022771"/>
    </source>
</evidence>
<dbReference type="InterPro" id="IPR013087">
    <property type="entry name" value="Znf_C2H2_type"/>
</dbReference>
<dbReference type="PROSITE" id="PS00028">
    <property type="entry name" value="ZINC_FINGER_C2H2_1"/>
    <property type="match status" value="2"/>
</dbReference>
<feature type="region of interest" description="Disordered" evidence="10">
    <location>
        <begin position="110"/>
        <end position="179"/>
    </location>
</feature>
<feature type="region of interest" description="Disordered" evidence="10">
    <location>
        <begin position="1"/>
        <end position="26"/>
    </location>
</feature>
<feature type="compositionally biased region" description="Basic and acidic residues" evidence="10">
    <location>
        <begin position="110"/>
        <end position="128"/>
    </location>
</feature>
<dbReference type="GO" id="GO:0000433">
    <property type="term" value="P:carbon catabolite repression of transcription from RNA polymerase II promoter by glucose"/>
    <property type="evidence" value="ECO:0007669"/>
    <property type="project" value="TreeGrafter"/>
</dbReference>
<dbReference type="EMBL" id="MCFE01000008">
    <property type="protein sequence ID" value="ORY07435.1"/>
    <property type="molecule type" value="Genomic_DNA"/>
</dbReference>
<dbReference type="Gene3D" id="3.30.160.60">
    <property type="entry name" value="Classic Zinc Finger"/>
    <property type="match status" value="2"/>
</dbReference>
<keyword evidence="7" id="KW-0804">Transcription</keyword>
<evidence type="ECO:0000256" key="2">
    <source>
        <dbReference type="ARBA" id="ARBA00022723"/>
    </source>
</evidence>
<sequence>MPMVGRVHSPELDKPPSRQTSPRSNRQYSCTICDKTFGRLDNLKRHYRTHTGERPFYCTHPNCQKSFARSDQLARHVTIHTNMAQSQSQGDEPLSGTLFYYENSFFYPKDEAQPKKEATRDSSSKSEKPSNSLVTLPEPVQNSFDFDPFHQHTIQHSSATVHSSDTEGSSQMDLNFLLN</sequence>
<feature type="domain" description="C2H2-type" evidence="11">
    <location>
        <begin position="56"/>
        <end position="85"/>
    </location>
</feature>
<dbReference type="PANTHER" id="PTHR47428:SF1">
    <property type="entry name" value="REGULATORY PROTEIN MIG1-RELATED"/>
    <property type="match status" value="1"/>
</dbReference>
<keyword evidence="8" id="KW-0539">Nucleus</keyword>
<dbReference type="FunFam" id="3.30.160.60:FF:000744">
    <property type="entry name" value="zinc finger E-box-binding homeobox 1"/>
    <property type="match status" value="1"/>
</dbReference>
<evidence type="ECO:0000259" key="11">
    <source>
        <dbReference type="PROSITE" id="PS50157"/>
    </source>
</evidence>
<gene>
    <name evidence="12" type="ORF">K493DRAFT_273441</name>
</gene>
<evidence type="ECO:0000256" key="1">
    <source>
        <dbReference type="ARBA" id="ARBA00004123"/>
    </source>
</evidence>
<organism evidence="12 13">
    <name type="scientific">Basidiobolus meristosporus CBS 931.73</name>
    <dbReference type="NCBI Taxonomy" id="1314790"/>
    <lineage>
        <taxon>Eukaryota</taxon>
        <taxon>Fungi</taxon>
        <taxon>Fungi incertae sedis</taxon>
        <taxon>Zoopagomycota</taxon>
        <taxon>Entomophthoromycotina</taxon>
        <taxon>Basidiobolomycetes</taxon>
        <taxon>Basidiobolales</taxon>
        <taxon>Basidiobolaceae</taxon>
        <taxon>Basidiobolus</taxon>
    </lineage>
</organism>
<name>A0A1Y1ZCB4_9FUNG</name>
<evidence type="ECO:0000313" key="12">
    <source>
        <dbReference type="EMBL" id="ORY07435.1"/>
    </source>
</evidence>
<dbReference type="SUPFAM" id="SSF57667">
    <property type="entry name" value="beta-beta-alpha zinc fingers"/>
    <property type="match status" value="1"/>
</dbReference>
<evidence type="ECO:0000313" key="13">
    <source>
        <dbReference type="Proteomes" id="UP000193498"/>
    </source>
</evidence>
<dbReference type="GO" id="GO:0000978">
    <property type="term" value="F:RNA polymerase II cis-regulatory region sequence-specific DNA binding"/>
    <property type="evidence" value="ECO:0007669"/>
    <property type="project" value="TreeGrafter"/>
</dbReference>
<dbReference type="SMART" id="SM00355">
    <property type="entry name" value="ZnF_C2H2"/>
    <property type="match status" value="2"/>
</dbReference>
<feature type="domain" description="C2H2-type" evidence="11">
    <location>
        <begin position="28"/>
        <end position="55"/>
    </location>
</feature>
<evidence type="ECO:0000256" key="5">
    <source>
        <dbReference type="ARBA" id="ARBA00022833"/>
    </source>
</evidence>
<keyword evidence="13" id="KW-1185">Reference proteome</keyword>
<keyword evidence="2" id="KW-0479">Metal-binding</keyword>
<evidence type="ECO:0000256" key="3">
    <source>
        <dbReference type="ARBA" id="ARBA00022737"/>
    </source>
</evidence>
<dbReference type="PANTHER" id="PTHR47428">
    <property type="entry name" value="REGULATORY PROTEIN MIG1-RELATED"/>
    <property type="match status" value="1"/>
</dbReference>
<dbReference type="InterPro" id="IPR036236">
    <property type="entry name" value="Znf_C2H2_sf"/>
</dbReference>
<dbReference type="GO" id="GO:0005737">
    <property type="term" value="C:cytoplasm"/>
    <property type="evidence" value="ECO:0007669"/>
    <property type="project" value="TreeGrafter"/>
</dbReference>
<dbReference type="AlphaFoldDB" id="A0A1Y1ZCB4"/>
<dbReference type="Proteomes" id="UP000193498">
    <property type="component" value="Unassembled WGS sequence"/>
</dbReference>
<dbReference type="GO" id="GO:0005634">
    <property type="term" value="C:nucleus"/>
    <property type="evidence" value="ECO:0007669"/>
    <property type="project" value="UniProtKB-SubCell"/>
</dbReference>
<dbReference type="STRING" id="1314790.A0A1Y1ZCB4"/>
<dbReference type="GO" id="GO:0008270">
    <property type="term" value="F:zinc ion binding"/>
    <property type="evidence" value="ECO:0007669"/>
    <property type="project" value="UniProtKB-KW"/>
</dbReference>
<reference evidence="12 13" key="1">
    <citation type="submission" date="2016-07" db="EMBL/GenBank/DDBJ databases">
        <title>Pervasive Adenine N6-methylation of Active Genes in Fungi.</title>
        <authorList>
            <consortium name="DOE Joint Genome Institute"/>
            <person name="Mondo S.J."/>
            <person name="Dannebaum R.O."/>
            <person name="Kuo R.C."/>
            <person name="Labutti K."/>
            <person name="Haridas S."/>
            <person name="Kuo A."/>
            <person name="Salamov A."/>
            <person name="Ahrendt S.R."/>
            <person name="Lipzen A."/>
            <person name="Sullivan W."/>
            <person name="Andreopoulos W.B."/>
            <person name="Clum A."/>
            <person name="Lindquist E."/>
            <person name="Daum C."/>
            <person name="Ramamoorthy G.K."/>
            <person name="Gryganskyi A."/>
            <person name="Culley D."/>
            <person name="Magnuson J.K."/>
            <person name="James T.Y."/>
            <person name="O'Malley M.A."/>
            <person name="Stajich J.E."/>
            <person name="Spatafora J.W."/>
            <person name="Visel A."/>
            <person name="Grigoriev I.V."/>
        </authorList>
    </citation>
    <scope>NUCLEOTIDE SEQUENCE [LARGE SCALE GENOMIC DNA]</scope>
    <source>
        <strain evidence="12 13">CBS 931.73</strain>
    </source>
</reference>
<dbReference type="InterPro" id="IPR051007">
    <property type="entry name" value="creA/MIG_C2H2-ZnF"/>
</dbReference>
<keyword evidence="5" id="KW-0862">Zinc</keyword>
<keyword evidence="6" id="KW-0805">Transcription regulation</keyword>
<evidence type="ECO:0000256" key="6">
    <source>
        <dbReference type="ARBA" id="ARBA00023015"/>
    </source>
</evidence>